<feature type="region of interest" description="Disordered" evidence="1">
    <location>
        <begin position="1"/>
        <end position="24"/>
    </location>
</feature>
<feature type="non-terminal residue" evidence="2">
    <location>
        <position position="1"/>
    </location>
</feature>
<sequence>TEVDPGGMSRNKIETSTHNDGSESHVLGILRQADPTFKINYVATEQTHIDILADIAANTKNQWQILFPSLISRTGPAYIQQFKFDVAPVDGKQGASLTITWAGIVAEA</sequence>
<dbReference type="Gene3D" id="4.10.410.40">
    <property type="match status" value="1"/>
</dbReference>
<evidence type="ECO:0008006" key="3">
    <source>
        <dbReference type="Google" id="ProtNLM"/>
    </source>
</evidence>
<name>A0A0F9I8X0_9ZZZZ</name>
<evidence type="ECO:0000313" key="2">
    <source>
        <dbReference type="EMBL" id="KKL90250.1"/>
    </source>
</evidence>
<feature type="compositionally biased region" description="Basic and acidic residues" evidence="1">
    <location>
        <begin position="11"/>
        <end position="23"/>
    </location>
</feature>
<reference evidence="2" key="1">
    <citation type="journal article" date="2015" name="Nature">
        <title>Complex archaea that bridge the gap between prokaryotes and eukaryotes.</title>
        <authorList>
            <person name="Spang A."/>
            <person name="Saw J.H."/>
            <person name="Jorgensen S.L."/>
            <person name="Zaremba-Niedzwiedzka K."/>
            <person name="Martijn J."/>
            <person name="Lind A.E."/>
            <person name="van Eijk R."/>
            <person name="Schleper C."/>
            <person name="Guy L."/>
            <person name="Ettema T.J."/>
        </authorList>
    </citation>
    <scope>NUCLEOTIDE SEQUENCE</scope>
</reference>
<protein>
    <recommendedName>
        <fullName evidence="3">Phage tail protein</fullName>
    </recommendedName>
</protein>
<proteinExistence type="predicted"/>
<dbReference type="EMBL" id="LAZR01020058">
    <property type="protein sequence ID" value="KKL90250.1"/>
    <property type="molecule type" value="Genomic_DNA"/>
</dbReference>
<organism evidence="2">
    <name type="scientific">marine sediment metagenome</name>
    <dbReference type="NCBI Taxonomy" id="412755"/>
    <lineage>
        <taxon>unclassified sequences</taxon>
        <taxon>metagenomes</taxon>
        <taxon>ecological metagenomes</taxon>
    </lineage>
</organism>
<evidence type="ECO:0000256" key="1">
    <source>
        <dbReference type="SAM" id="MobiDB-lite"/>
    </source>
</evidence>
<dbReference type="AlphaFoldDB" id="A0A0F9I8X0"/>
<comment type="caution">
    <text evidence="2">The sequence shown here is derived from an EMBL/GenBank/DDBJ whole genome shotgun (WGS) entry which is preliminary data.</text>
</comment>
<accession>A0A0F9I8X0</accession>
<gene>
    <name evidence="2" type="ORF">LCGC14_1906540</name>
</gene>